<dbReference type="PANTHER" id="PTHR38109:SF1">
    <property type="entry name" value="PROTEIN YCGL"/>
    <property type="match status" value="1"/>
</dbReference>
<dbReference type="Gene3D" id="3.10.510.20">
    <property type="entry name" value="YcgL domain"/>
    <property type="match status" value="1"/>
</dbReference>
<evidence type="ECO:0000256" key="1">
    <source>
        <dbReference type="HAMAP-Rule" id="MF_01866"/>
    </source>
</evidence>
<dbReference type="STRING" id="570156.AOG27_05700"/>
<dbReference type="PROSITE" id="PS51648">
    <property type="entry name" value="YCGL"/>
    <property type="match status" value="1"/>
</dbReference>
<dbReference type="EMBL" id="LJTC01000003">
    <property type="protein sequence ID" value="KPM84391.1"/>
    <property type="molecule type" value="Genomic_DNA"/>
</dbReference>
<proteinExistence type="inferred from homology"/>
<evidence type="ECO:0000313" key="4">
    <source>
        <dbReference type="EMBL" id="MEJ6495875.1"/>
    </source>
</evidence>
<dbReference type="OrthoDB" id="7062382at2"/>
<dbReference type="HAMAP" id="MF_01866">
    <property type="entry name" value="UPF0745"/>
    <property type="match status" value="1"/>
</dbReference>
<dbReference type="PANTHER" id="PTHR38109">
    <property type="entry name" value="PROTEIN YCGL"/>
    <property type="match status" value="1"/>
</dbReference>
<dbReference type="SUPFAM" id="SSF160191">
    <property type="entry name" value="YcgL-like"/>
    <property type="match status" value="1"/>
</dbReference>
<evidence type="ECO:0000313" key="3">
    <source>
        <dbReference type="EMBL" id="KPM84391.1"/>
    </source>
</evidence>
<protein>
    <recommendedName>
        <fullName evidence="1">YcgL domain-containing protein AOG27_05700</fullName>
    </recommendedName>
</protein>
<dbReference type="RefSeq" id="WP_054552050.1">
    <property type="nucleotide sequence ID" value="NZ_JAQPZS010000005.1"/>
</dbReference>
<dbReference type="PATRIC" id="fig|570156.3.peg.2125"/>
<dbReference type="GeneID" id="29846778"/>
<dbReference type="InterPro" id="IPR027354">
    <property type="entry name" value="YcgL_dom"/>
</dbReference>
<dbReference type="Pfam" id="PF05166">
    <property type="entry name" value="YcgL"/>
    <property type="match status" value="1"/>
</dbReference>
<dbReference type="AlphaFoldDB" id="A0A0P7D6Y6"/>
<reference evidence="3 5" key="1">
    <citation type="submission" date="2015-09" db="EMBL/GenBank/DDBJ databases">
        <title>Draft Genome Sequence of Pseudoalteromonas lipolytica UCD-48B.</title>
        <authorList>
            <person name="Krusor M."/>
            <person name="Coil D.A."/>
            <person name="Lang J.M."/>
            <person name="Eisen J.A."/>
            <person name="Alexiev A."/>
        </authorList>
    </citation>
    <scope>NUCLEOTIDE SEQUENCE [LARGE SCALE GENOMIC DNA]</scope>
    <source>
        <strain evidence="3 5">UCD-48B</strain>
    </source>
</reference>
<evidence type="ECO:0000259" key="2">
    <source>
        <dbReference type="PROSITE" id="PS51648"/>
    </source>
</evidence>
<evidence type="ECO:0000313" key="5">
    <source>
        <dbReference type="Proteomes" id="UP000050378"/>
    </source>
</evidence>
<keyword evidence="6" id="KW-1185">Reference proteome</keyword>
<dbReference type="Proteomes" id="UP001377972">
    <property type="component" value="Unassembled WGS sequence"/>
</dbReference>
<dbReference type="Proteomes" id="UP000050378">
    <property type="component" value="Unassembled WGS sequence"/>
</dbReference>
<dbReference type="EMBL" id="JAQPZS010000005">
    <property type="protein sequence ID" value="MEJ6495875.1"/>
    <property type="molecule type" value="Genomic_DNA"/>
</dbReference>
<comment type="caution">
    <text evidence="3">The sequence shown here is derived from an EMBL/GenBank/DDBJ whole genome shotgun (WGS) entry which is preliminary data.</text>
</comment>
<reference evidence="4 6" key="2">
    <citation type="submission" date="2023-01" db="EMBL/GenBank/DDBJ databases">
        <title>Trichodesmium-associated heterotrophic epibiont bacteria.</title>
        <authorList>
            <person name="Cleveland C.S."/>
            <person name="Webb E.A."/>
        </authorList>
    </citation>
    <scope>NUCLEOTIDE SEQUENCE [LARGE SCALE GENOMIC DNA]</scope>
    <source>
        <strain evidence="4 6">USCH2</strain>
    </source>
</reference>
<organism evidence="3 5">
    <name type="scientific">Pseudoalteromonas lipolytica</name>
    <dbReference type="NCBI Taxonomy" id="570156"/>
    <lineage>
        <taxon>Bacteria</taxon>
        <taxon>Pseudomonadati</taxon>
        <taxon>Pseudomonadota</taxon>
        <taxon>Gammaproteobacteria</taxon>
        <taxon>Alteromonadales</taxon>
        <taxon>Pseudoalteromonadaceae</taxon>
        <taxon>Pseudoalteromonas</taxon>
    </lineage>
</organism>
<evidence type="ECO:0000313" key="6">
    <source>
        <dbReference type="Proteomes" id="UP001377972"/>
    </source>
</evidence>
<accession>A0A0P7D6Y6</accession>
<name>A0A0P7D6Y6_9GAMM</name>
<dbReference type="InterPro" id="IPR038068">
    <property type="entry name" value="YcgL-like_sf"/>
</dbReference>
<sequence length="93" mass="10625">MLTAVYKSIKKADTYLFVEKRDDFSRVPEPLLETFGQPKYVMMINLASREKLGVADLDAVKQALIDQGFYLQLPPPEENLLTQFKKDKGVESD</sequence>
<gene>
    <name evidence="3" type="ORF">AOG27_05700</name>
    <name evidence="4" type="ORF">PQI24_07515</name>
</gene>
<feature type="domain" description="YcgL" evidence="2">
    <location>
        <begin position="1"/>
        <end position="85"/>
    </location>
</feature>